<comment type="caution">
    <text evidence="4">The sequence shown here is derived from an EMBL/GenBank/DDBJ whole genome shotgun (WGS) entry which is preliminary data.</text>
</comment>
<dbReference type="EMBL" id="JACBZD010000002">
    <property type="protein sequence ID" value="NYI08335.1"/>
    <property type="molecule type" value="Genomic_DNA"/>
</dbReference>
<evidence type="ECO:0000313" key="4">
    <source>
        <dbReference type="EMBL" id="NYI08335.1"/>
    </source>
</evidence>
<feature type="domain" description="Thioester" evidence="3">
    <location>
        <begin position="37"/>
        <end position="146"/>
    </location>
</feature>
<dbReference type="AlphaFoldDB" id="A0A853A1P4"/>
<name>A0A853A1P4_9ACTN</name>
<dbReference type="Gene3D" id="1.10.150.480">
    <property type="match status" value="1"/>
</dbReference>
<reference evidence="4 5" key="1">
    <citation type="submission" date="2020-07" db="EMBL/GenBank/DDBJ databases">
        <title>Sequencing the genomes of 1000 actinobacteria strains.</title>
        <authorList>
            <person name="Klenk H.-P."/>
        </authorList>
    </citation>
    <scope>NUCLEOTIDE SEQUENCE [LARGE SCALE GENOMIC DNA]</scope>
    <source>
        <strain evidence="4 5">DSM 42178</strain>
    </source>
</reference>
<evidence type="ECO:0000259" key="3">
    <source>
        <dbReference type="Pfam" id="PF08341"/>
    </source>
</evidence>
<keyword evidence="5" id="KW-1185">Reference proteome</keyword>
<dbReference type="InterPro" id="IPR013552">
    <property type="entry name" value="Thioester_dom"/>
</dbReference>
<feature type="transmembrane region" description="Helical" evidence="2">
    <location>
        <begin position="427"/>
        <end position="446"/>
    </location>
</feature>
<evidence type="ECO:0000256" key="2">
    <source>
        <dbReference type="SAM" id="Phobius"/>
    </source>
</evidence>
<keyword evidence="2" id="KW-0472">Membrane</keyword>
<keyword evidence="2" id="KW-0812">Transmembrane</keyword>
<organism evidence="4 5">
    <name type="scientific">Allostreptomyces psammosilenae</name>
    <dbReference type="NCBI Taxonomy" id="1892865"/>
    <lineage>
        <taxon>Bacteria</taxon>
        <taxon>Bacillati</taxon>
        <taxon>Actinomycetota</taxon>
        <taxon>Actinomycetes</taxon>
        <taxon>Kitasatosporales</taxon>
        <taxon>Streptomycetaceae</taxon>
        <taxon>Allostreptomyces</taxon>
    </lineage>
</organism>
<feature type="compositionally biased region" description="Gly residues" evidence="1">
    <location>
        <begin position="390"/>
        <end position="403"/>
    </location>
</feature>
<accession>A0A853A1P4</accession>
<keyword evidence="2" id="KW-1133">Transmembrane helix</keyword>
<sequence>MVSFADIDYTIGGQGPDTIGAGLFKMTMLSDQSTIYTYCIDFLTETQNEAEYDEVGWDESSLAGNGDAGKIMWILQNGYVGLEDSLAGLADKAGVEELNDKEAAAATQAAIWHFSDKVELTGAPDEGSVQGADIEALYQYLVDNAQDIAEPPASIDLSADQFSGKAGERVGPITASGNFDSAEVVLGEAPEGVTLVDANGQPVSSVAPGQEFFVQIPEDVEAGSAELSVSAATTIPVGRAFVGHKDDKRSQTQILARSENTEASDSATVVWEPEAHTGPIPAFNTTEKCVDGGVEVVVSNEGDEDYTFTLGGTEYTTAPGESTTVLVPVEEGAEYSIVITDESGERLVAEGILECEVESTVGGSTGGSDDGGATASPSPSNSPSPASAGGSTGDGSTGEGTDGGSSSSTTTGGPGLAETGGSSATPMIAGVAAALVLVGGGVVFFLRRRGSSAAE</sequence>
<dbReference type="NCBIfam" id="TIGR03934">
    <property type="entry name" value="TQXA_dom"/>
    <property type="match status" value="1"/>
</dbReference>
<feature type="compositionally biased region" description="Low complexity" evidence="1">
    <location>
        <begin position="371"/>
        <end position="389"/>
    </location>
</feature>
<protein>
    <submittedName>
        <fullName evidence="4">TQXA domain-containing protein</fullName>
    </submittedName>
</protein>
<dbReference type="RefSeq" id="WP_179817167.1">
    <property type="nucleotide sequence ID" value="NZ_JACBZD010000002.1"/>
</dbReference>
<gene>
    <name evidence="4" type="ORF">FHU37_005364</name>
</gene>
<evidence type="ECO:0000256" key="1">
    <source>
        <dbReference type="SAM" id="MobiDB-lite"/>
    </source>
</evidence>
<dbReference type="NCBIfam" id="NF041528">
    <property type="entry name" value="strep_LAETG"/>
    <property type="match status" value="1"/>
</dbReference>
<proteinExistence type="predicted"/>
<dbReference type="InterPro" id="IPR023849">
    <property type="entry name" value="TQXA_dom"/>
</dbReference>
<evidence type="ECO:0000313" key="5">
    <source>
        <dbReference type="Proteomes" id="UP000567795"/>
    </source>
</evidence>
<dbReference type="Proteomes" id="UP000567795">
    <property type="component" value="Unassembled WGS sequence"/>
</dbReference>
<dbReference type="Pfam" id="PF08341">
    <property type="entry name" value="TED"/>
    <property type="match status" value="1"/>
</dbReference>
<feature type="region of interest" description="Disordered" evidence="1">
    <location>
        <begin position="359"/>
        <end position="421"/>
    </location>
</feature>